<evidence type="ECO:0000256" key="1">
    <source>
        <dbReference type="ARBA" id="ARBA00004123"/>
    </source>
</evidence>
<dbReference type="GO" id="GO:0005634">
    <property type="term" value="C:nucleus"/>
    <property type="evidence" value="ECO:0007669"/>
    <property type="project" value="UniProtKB-SubCell"/>
</dbReference>
<dbReference type="CDD" id="cd14705">
    <property type="entry name" value="bZIP_Zip1"/>
    <property type="match status" value="1"/>
</dbReference>
<keyword evidence="9" id="KW-1185">Reference proteome</keyword>
<keyword evidence="5" id="KW-0539">Nucleus</keyword>
<organism evidence="8 9">
    <name type="scientific">Parascedosporium putredinis</name>
    <dbReference type="NCBI Taxonomy" id="1442378"/>
    <lineage>
        <taxon>Eukaryota</taxon>
        <taxon>Fungi</taxon>
        <taxon>Dikarya</taxon>
        <taxon>Ascomycota</taxon>
        <taxon>Pezizomycotina</taxon>
        <taxon>Sordariomycetes</taxon>
        <taxon>Hypocreomycetidae</taxon>
        <taxon>Microascales</taxon>
        <taxon>Microascaceae</taxon>
        <taxon>Parascedosporium</taxon>
    </lineage>
</organism>
<dbReference type="SMART" id="SM00338">
    <property type="entry name" value="BRLZ"/>
    <property type="match status" value="1"/>
</dbReference>
<keyword evidence="3" id="KW-0238">DNA-binding</keyword>
<dbReference type="Proteomes" id="UP000838763">
    <property type="component" value="Unassembled WGS sequence"/>
</dbReference>
<feature type="compositionally biased region" description="Basic and acidic residues" evidence="6">
    <location>
        <begin position="149"/>
        <end position="160"/>
    </location>
</feature>
<comment type="subcellular location">
    <subcellularLocation>
        <location evidence="1">Nucleus</location>
    </subcellularLocation>
</comment>
<evidence type="ECO:0000256" key="3">
    <source>
        <dbReference type="ARBA" id="ARBA00023125"/>
    </source>
</evidence>
<reference evidence="8" key="1">
    <citation type="submission" date="2022-11" db="EMBL/GenBank/DDBJ databases">
        <authorList>
            <person name="Scott C."/>
            <person name="Bruce N."/>
        </authorList>
    </citation>
    <scope>NUCLEOTIDE SEQUENCE</scope>
</reference>
<proteinExistence type="predicted"/>
<dbReference type="AlphaFoldDB" id="A0A9P1GWS0"/>
<feature type="compositionally biased region" description="Basic and acidic residues" evidence="6">
    <location>
        <begin position="227"/>
        <end position="249"/>
    </location>
</feature>
<keyword evidence="2" id="KW-0805">Transcription regulation</keyword>
<feature type="region of interest" description="Disordered" evidence="6">
    <location>
        <begin position="226"/>
        <end position="249"/>
    </location>
</feature>
<dbReference type="EMBL" id="CALLCH030000003">
    <property type="protein sequence ID" value="CAI4211772.1"/>
    <property type="molecule type" value="Genomic_DNA"/>
</dbReference>
<dbReference type="Gene3D" id="1.20.5.170">
    <property type="match status" value="1"/>
</dbReference>
<protein>
    <recommendedName>
        <fullName evidence="7">BZIP domain-containing protein</fullName>
    </recommendedName>
</protein>
<evidence type="ECO:0000256" key="5">
    <source>
        <dbReference type="ARBA" id="ARBA00023242"/>
    </source>
</evidence>
<dbReference type="GO" id="GO:0000977">
    <property type="term" value="F:RNA polymerase II transcription regulatory region sequence-specific DNA binding"/>
    <property type="evidence" value="ECO:0007669"/>
    <property type="project" value="TreeGrafter"/>
</dbReference>
<dbReference type="InterPro" id="IPR046347">
    <property type="entry name" value="bZIP_sf"/>
</dbReference>
<dbReference type="PANTHER" id="PTHR13044">
    <property type="entry name" value="ACTIVATING TRANSCRIPTION FACTOR ATF 4/5"/>
    <property type="match status" value="1"/>
</dbReference>
<dbReference type="GO" id="GO:0001228">
    <property type="term" value="F:DNA-binding transcription activator activity, RNA polymerase II-specific"/>
    <property type="evidence" value="ECO:0007669"/>
    <property type="project" value="TreeGrafter"/>
</dbReference>
<keyword evidence="4" id="KW-0804">Transcription</keyword>
<evidence type="ECO:0000256" key="2">
    <source>
        <dbReference type="ARBA" id="ARBA00023015"/>
    </source>
</evidence>
<dbReference type="SUPFAM" id="SSF57959">
    <property type="entry name" value="Leucine zipper domain"/>
    <property type="match status" value="1"/>
</dbReference>
<accession>A0A9P1GWS0</accession>
<feature type="domain" description="BZIP" evidence="7">
    <location>
        <begin position="157"/>
        <end position="216"/>
    </location>
</feature>
<feature type="region of interest" description="Disordered" evidence="6">
    <location>
        <begin position="108"/>
        <end position="191"/>
    </location>
</feature>
<dbReference type="FunFam" id="1.20.5.170:FF:000075">
    <property type="entry name" value="BZIP transcription factor (MetR)"/>
    <property type="match status" value="1"/>
</dbReference>
<evidence type="ECO:0000256" key="4">
    <source>
        <dbReference type="ARBA" id="ARBA00023163"/>
    </source>
</evidence>
<feature type="compositionally biased region" description="Basic and acidic residues" evidence="6">
    <location>
        <begin position="177"/>
        <end position="190"/>
    </location>
</feature>
<comment type="caution">
    <text evidence="8">The sequence shown here is derived from an EMBL/GenBank/DDBJ whole genome shotgun (WGS) entry which is preliminary data.</text>
</comment>
<dbReference type="PROSITE" id="PS00036">
    <property type="entry name" value="BZIP_BASIC"/>
    <property type="match status" value="1"/>
</dbReference>
<gene>
    <name evidence="8" type="ORF">PPNO1_LOCUS1547</name>
</gene>
<name>A0A9P1GWS0_9PEZI</name>
<evidence type="ECO:0000313" key="8">
    <source>
        <dbReference type="EMBL" id="CAI4211772.1"/>
    </source>
</evidence>
<dbReference type="InterPro" id="IPR004827">
    <property type="entry name" value="bZIP"/>
</dbReference>
<evidence type="ECO:0000259" key="7">
    <source>
        <dbReference type="PROSITE" id="PS50217"/>
    </source>
</evidence>
<feature type="compositionally biased region" description="Low complexity" evidence="6">
    <location>
        <begin position="108"/>
        <end position="127"/>
    </location>
</feature>
<dbReference type="PANTHER" id="PTHR13044:SF14">
    <property type="entry name" value="CRYPTOCEPHAL, ISOFORM A"/>
    <property type="match status" value="1"/>
</dbReference>
<dbReference type="OrthoDB" id="1939598at2759"/>
<dbReference type="Pfam" id="PF07716">
    <property type="entry name" value="bZIP_2"/>
    <property type="match status" value="1"/>
</dbReference>
<sequence length="249" mass="27725">MSTYGGRRGPNVSQYLRHLNTIPTETTNEDSFIDDDLSLFTNTQSEQISPSTESGTTTSPVTDLGGLDFIADFSFPDFAQYQAPALNPSFTDALPIQPLQNAPQIFPTSVTQQPQQQQPGTFSSSQSNHVGDKRKSESLDTPTQINFEDASRLAAEEDKRRRNTAASARFRIKKKQREQALERTAKDMSEKVTALEGRIQQLETENKWLKNMILEKNGGNEQISTLLDKELGSRDKPDAKSAEALKPEN</sequence>
<evidence type="ECO:0000313" key="9">
    <source>
        <dbReference type="Proteomes" id="UP000838763"/>
    </source>
</evidence>
<evidence type="ECO:0000256" key="6">
    <source>
        <dbReference type="SAM" id="MobiDB-lite"/>
    </source>
</evidence>
<dbReference type="PROSITE" id="PS50217">
    <property type="entry name" value="BZIP"/>
    <property type="match status" value="1"/>
</dbReference>